<evidence type="ECO:0000256" key="1">
    <source>
        <dbReference type="ARBA" id="ARBA00001961"/>
    </source>
</evidence>
<evidence type="ECO:0000256" key="7">
    <source>
        <dbReference type="ARBA" id="ARBA00052233"/>
    </source>
</evidence>
<evidence type="ECO:0000313" key="10">
    <source>
        <dbReference type="EMBL" id="KAL1547293.1"/>
    </source>
</evidence>
<dbReference type="GO" id="GO:0009805">
    <property type="term" value="P:coumarin biosynthetic process"/>
    <property type="evidence" value="ECO:0007669"/>
    <property type="project" value="UniProtKB-ARBA"/>
</dbReference>
<evidence type="ECO:0000256" key="6">
    <source>
        <dbReference type="ARBA" id="ARBA00023004"/>
    </source>
</evidence>
<evidence type="ECO:0000256" key="8">
    <source>
        <dbReference type="RuleBase" id="RU003682"/>
    </source>
</evidence>
<evidence type="ECO:0000256" key="3">
    <source>
        <dbReference type="ARBA" id="ARBA00022723"/>
    </source>
</evidence>
<dbReference type="EMBL" id="JBEAFC010000008">
    <property type="protein sequence ID" value="KAL1547293.1"/>
    <property type="molecule type" value="Genomic_DNA"/>
</dbReference>
<gene>
    <name evidence="10" type="primary">DMR6</name>
    <name evidence="10" type="ORF">AAHA92_23789</name>
</gene>
<comment type="caution">
    <text evidence="10">The sequence shown here is derived from an EMBL/GenBank/DDBJ whole genome shotgun (WGS) entry which is preliminary data.</text>
</comment>
<keyword evidence="3 8" id="KW-0479">Metal-binding</keyword>
<reference evidence="10 11" key="1">
    <citation type="submission" date="2024-06" db="EMBL/GenBank/DDBJ databases">
        <title>A chromosome level genome sequence of Diviner's sage (Salvia divinorum).</title>
        <authorList>
            <person name="Ford S.A."/>
            <person name="Ro D.-K."/>
            <person name="Ness R.W."/>
            <person name="Phillips M.A."/>
        </authorList>
    </citation>
    <scope>NUCLEOTIDE SEQUENCE [LARGE SCALE GENOMIC DNA]</scope>
    <source>
        <strain evidence="10">SAF-2024a</strain>
        <tissue evidence="10">Leaf</tissue>
    </source>
</reference>
<proteinExistence type="inferred from homology"/>
<keyword evidence="11" id="KW-1185">Reference proteome</keyword>
<sequence length="340" mass="38901">MESVLLVSNGFRCSTVPASYVRPEPERPKLSEVADFFNAPIVDLGSADPSLMARQIYHACHHYGFFQVINHGVAKESMEKMLEVTREFFNLPMEEKMKLYSNDHTKTTRLSTSSNLHKEKIHNWRDYLRLHCHPLDKFVHEWPTNPTSFKEIVSNYSKEVRQLGLRLQEVISESLGLEKGYINNSLGEAGQHMAINYYPPCPEPELTFGLPAHTDPNTLTILLQDTQVSGLQLLNNGQWLSVKPVPNAFVVNIGDQLQALSNSKYKSTWHRAVVNSERARISIATFLCPSNLAVIKAPSQLIDEQSQPIYRDYTYAEYFDQFWSRNLDQGHCLELFKNIV</sequence>
<keyword evidence="6 8" id="KW-0408">Iron</keyword>
<dbReference type="FunFam" id="2.60.120.330:FF:000007">
    <property type="entry name" value="Protein DMR6-like oxygenase 2"/>
    <property type="match status" value="1"/>
</dbReference>
<comment type="cofactor">
    <cofactor evidence="1">
        <name>L-ascorbate</name>
        <dbReference type="ChEBI" id="CHEBI:38290"/>
    </cofactor>
</comment>
<dbReference type="InterPro" id="IPR050295">
    <property type="entry name" value="Plant_2OG-oxidoreductases"/>
</dbReference>
<feature type="domain" description="Fe2OG dioxygenase" evidence="9">
    <location>
        <begin position="188"/>
        <end position="289"/>
    </location>
</feature>
<dbReference type="Pfam" id="PF14226">
    <property type="entry name" value="DIOX_N"/>
    <property type="match status" value="1"/>
</dbReference>
<dbReference type="PANTHER" id="PTHR47991">
    <property type="entry name" value="OXOGLUTARATE/IRON-DEPENDENT DIOXYGENASE"/>
    <property type="match status" value="1"/>
</dbReference>
<dbReference type="InterPro" id="IPR026992">
    <property type="entry name" value="DIOX_N"/>
</dbReference>
<protein>
    <submittedName>
        <fullName evidence="10">Protein DOWNY MILDEW RESISTANCE 6</fullName>
    </submittedName>
</protein>
<dbReference type="GO" id="GO:0002229">
    <property type="term" value="P:defense response to oomycetes"/>
    <property type="evidence" value="ECO:0007669"/>
    <property type="project" value="UniProtKB-ARBA"/>
</dbReference>
<evidence type="ECO:0000259" key="9">
    <source>
        <dbReference type="PROSITE" id="PS51471"/>
    </source>
</evidence>
<dbReference type="GO" id="GO:0046872">
    <property type="term" value="F:metal ion binding"/>
    <property type="evidence" value="ECO:0007669"/>
    <property type="project" value="UniProtKB-KW"/>
</dbReference>
<comment type="similarity">
    <text evidence="2 8">Belongs to the iron/ascorbate-dependent oxidoreductase family.</text>
</comment>
<dbReference type="InterPro" id="IPR044861">
    <property type="entry name" value="IPNS-like_FE2OG_OXY"/>
</dbReference>
<evidence type="ECO:0000256" key="2">
    <source>
        <dbReference type="ARBA" id="ARBA00008056"/>
    </source>
</evidence>
<dbReference type="InterPro" id="IPR027443">
    <property type="entry name" value="IPNS-like_sf"/>
</dbReference>
<dbReference type="GO" id="GO:0016706">
    <property type="term" value="F:2-oxoglutarate-dependent dioxygenase activity"/>
    <property type="evidence" value="ECO:0007669"/>
    <property type="project" value="UniProtKB-ARBA"/>
</dbReference>
<dbReference type="AlphaFoldDB" id="A0ABD1GW00"/>
<dbReference type="GO" id="GO:0002238">
    <property type="term" value="P:response to molecule of fungal origin"/>
    <property type="evidence" value="ECO:0007669"/>
    <property type="project" value="UniProtKB-ARBA"/>
</dbReference>
<evidence type="ECO:0000256" key="5">
    <source>
        <dbReference type="ARBA" id="ARBA00023002"/>
    </source>
</evidence>
<comment type="catalytic activity">
    <reaction evidence="7">
        <text>salicylate + NADH + O2 + H(+) = 2,3-dihydroxybenzoate + NAD(+) + H2O</text>
        <dbReference type="Rhea" id="RHEA:51792"/>
        <dbReference type="ChEBI" id="CHEBI:15377"/>
        <dbReference type="ChEBI" id="CHEBI:15378"/>
        <dbReference type="ChEBI" id="CHEBI:15379"/>
        <dbReference type="ChEBI" id="CHEBI:30762"/>
        <dbReference type="ChEBI" id="CHEBI:36654"/>
        <dbReference type="ChEBI" id="CHEBI:57540"/>
        <dbReference type="ChEBI" id="CHEBI:57945"/>
    </reaction>
</comment>
<dbReference type="PROSITE" id="PS51471">
    <property type="entry name" value="FE2OG_OXY"/>
    <property type="match status" value="1"/>
</dbReference>
<dbReference type="InterPro" id="IPR005123">
    <property type="entry name" value="Oxoglu/Fe-dep_dioxygenase_dom"/>
</dbReference>
<keyword evidence="5 8" id="KW-0560">Oxidoreductase</keyword>
<organism evidence="10 11">
    <name type="scientific">Salvia divinorum</name>
    <name type="common">Maria pastora</name>
    <name type="synonym">Diviner's sage</name>
    <dbReference type="NCBI Taxonomy" id="28513"/>
    <lineage>
        <taxon>Eukaryota</taxon>
        <taxon>Viridiplantae</taxon>
        <taxon>Streptophyta</taxon>
        <taxon>Embryophyta</taxon>
        <taxon>Tracheophyta</taxon>
        <taxon>Spermatophyta</taxon>
        <taxon>Magnoliopsida</taxon>
        <taxon>eudicotyledons</taxon>
        <taxon>Gunneridae</taxon>
        <taxon>Pentapetalae</taxon>
        <taxon>asterids</taxon>
        <taxon>lamiids</taxon>
        <taxon>Lamiales</taxon>
        <taxon>Lamiaceae</taxon>
        <taxon>Nepetoideae</taxon>
        <taxon>Mentheae</taxon>
        <taxon>Salviinae</taxon>
        <taxon>Salvia</taxon>
        <taxon>Salvia subgen. Calosphace</taxon>
    </lineage>
</organism>
<dbReference type="Proteomes" id="UP001567538">
    <property type="component" value="Unassembled WGS sequence"/>
</dbReference>
<name>A0ABD1GW00_SALDI</name>
<evidence type="ECO:0000256" key="4">
    <source>
        <dbReference type="ARBA" id="ARBA00022964"/>
    </source>
</evidence>
<dbReference type="SUPFAM" id="SSF51197">
    <property type="entry name" value="Clavaminate synthase-like"/>
    <property type="match status" value="1"/>
</dbReference>
<dbReference type="Pfam" id="PF03171">
    <property type="entry name" value="2OG-FeII_Oxy"/>
    <property type="match status" value="1"/>
</dbReference>
<accession>A0ABD1GW00</accession>
<keyword evidence="4" id="KW-0223">Dioxygenase</keyword>
<evidence type="ECO:0000313" key="11">
    <source>
        <dbReference type="Proteomes" id="UP001567538"/>
    </source>
</evidence>
<dbReference type="Gene3D" id="2.60.120.330">
    <property type="entry name" value="B-lactam Antibiotic, Isopenicillin N Synthase, Chain"/>
    <property type="match status" value="1"/>
</dbReference>